<sequence>QSEEANRIETLLRTAKTDVELWDVLEREVFSVIKRLKLDEDPEPAKETSKKPGRLPKAKIESPTEDNAREKLQAFAQSSWHTLASFAPNYPTLLLLSTRQLRSSFPASSLVLNILPTVKSLGRSSYALGASTLLYNELIGIYWMRYGNFDGIISLLKEMDNGGVGFDEGTLGLLEDIVLEAKKAVRGHFGRVLGAVYGMERFRGAFVEIERWREEIGSRLEKEALRRAKKVE</sequence>
<evidence type="ECO:0000313" key="3">
    <source>
        <dbReference type="EMBL" id="KAF2835178.1"/>
    </source>
</evidence>
<gene>
    <name evidence="3" type="ORF">M501DRAFT_914113</name>
</gene>
<dbReference type="PANTHER" id="PTHR39468:SF1">
    <property type="entry name" value="MTF2-LIKE C-TERMINAL DOMAIN-CONTAINING PROTEIN"/>
    <property type="match status" value="1"/>
</dbReference>
<comment type="caution">
    <text evidence="3">The sequence shown here is derived from an EMBL/GenBank/DDBJ whole genome shotgun (WGS) entry which is preliminary data.</text>
</comment>
<accession>A0A9P4S2R1</accession>
<dbReference type="InterPro" id="IPR043837">
    <property type="entry name" value="Mtf2-like_C"/>
</dbReference>
<dbReference type="EMBL" id="MU006111">
    <property type="protein sequence ID" value="KAF2835178.1"/>
    <property type="molecule type" value="Genomic_DNA"/>
</dbReference>
<name>A0A9P4S2R1_9PEZI</name>
<dbReference type="InterPro" id="IPR040009">
    <property type="entry name" value="Mtf2/C5D6.12-like"/>
</dbReference>
<protein>
    <recommendedName>
        <fullName evidence="2">Mtf2-like C-terminal domain-containing protein</fullName>
    </recommendedName>
</protein>
<dbReference type="OrthoDB" id="2444174at2759"/>
<evidence type="ECO:0000256" key="1">
    <source>
        <dbReference type="SAM" id="MobiDB-lite"/>
    </source>
</evidence>
<reference evidence="3" key="1">
    <citation type="journal article" date="2020" name="Stud. Mycol.">
        <title>101 Dothideomycetes genomes: a test case for predicting lifestyles and emergence of pathogens.</title>
        <authorList>
            <person name="Haridas S."/>
            <person name="Albert R."/>
            <person name="Binder M."/>
            <person name="Bloem J."/>
            <person name="Labutti K."/>
            <person name="Salamov A."/>
            <person name="Andreopoulos B."/>
            <person name="Baker S."/>
            <person name="Barry K."/>
            <person name="Bills G."/>
            <person name="Bluhm B."/>
            <person name="Cannon C."/>
            <person name="Castanera R."/>
            <person name="Culley D."/>
            <person name="Daum C."/>
            <person name="Ezra D."/>
            <person name="Gonzalez J."/>
            <person name="Henrissat B."/>
            <person name="Kuo A."/>
            <person name="Liang C."/>
            <person name="Lipzen A."/>
            <person name="Lutzoni F."/>
            <person name="Magnuson J."/>
            <person name="Mondo S."/>
            <person name="Nolan M."/>
            <person name="Ohm R."/>
            <person name="Pangilinan J."/>
            <person name="Park H.-J."/>
            <person name="Ramirez L."/>
            <person name="Alfaro M."/>
            <person name="Sun H."/>
            <person name="Tritt A."/>
            <person name="Yoshinaga Y."/>
            <person name="Zwiers L.-H."/>
            <person name="Turgeon B."/>
            <person name="Goodwin S."/>
            <person name="Spatafora J."/>
            <person name="Crous P."/>
            <person name="Grigoriev I."/>
        </authorList>
    </citation>
    <scope>NUCLEOTIDE SEQUENCE</scope>
    <source>
        <strain evidence="3">CBS 101060</strain>
    </source>
</reference>
<evidence type="ECO:0000259" key="2">
    <source>
        <dbReference type="Pfam" id="PF19189"/>
    </source>
</evidence>
<keyword evidence="4" id="KW-1185">Reference proteome</keyword>
<dbReference type="PANTHER" id="PTHR39468">
    <property type="entry name" value="CHROMOSOME 7, WHOLE GENOME SHOTGUN SEQUENCE"/>
    <property type="match status" value="1"/>
</dbReference>
<proteinExistence type="predicted"/>
<dbReference type="Pfam" id="PF19189">
    <property type="entry name" value="Mtf2"/>
    <property type="match status" value="1"/>
</dbReference>
<dbReference type="Proteomes" id="UP000799429">
    <property type="component" value="Unassembled WGS sequence"/>
</dbReference>
<organism evidence="3 4">
    <name type="scientific">Patellaria atrata CBS 101060</name>
    <dbReference type="NCBI Taxonomy" id="1346257"/>
    <lineage>
        <taxon>Eukaryota</taxon>
        <taxon>Fungi</taxon>
        <taxon>Dikarya</taxon>
        <taxon>Ascomycota</taxon>
        <taxon>Pezizomycotina</taxon>
        <taxon>Dothideomycetes</taxon>
        <taxon>Dothideomycetes incertae sedis</taxon>
        <taxon>Patellariales</taxon>
        <taxon>Patellariaceae</taxon>
        <taxon>Patellaria</taxon>
    </lineage>
</organism>
<feature type="compositionally biased region" description="Basic and acidic residues" evidence="1">
    <location>
        <begin position="41"/>
        <end position="50"/>
    </location>
</feature>
<feature type="region of interest" description="Disordered" evidence="1">
    <location>
        <begin position="41"/>
        <end position="66"/>
    </location>
</feature>
<feature type="non-terminal residue" evidence="3">
    <location>
        <position position="1"/>
    </location>
</feature>
<dbReference type="GO" id="GO:0005739">
    <property type="term" value="C:mitochondrion"/>
    <property type="evidence" value="ECO:0007669"/>
    <property type="project" value="InterPro"/>
</dbReference>
<dbReference type="AlphaFoldDB" id="A0A9P4S2R1"/>
<evidence type="ECO:0000313" key="4">
    <source>
        <dbReference type="Proteomes" id="UP000799429"/>
    </source>
</evidence>
<feature type="domain" description="Mtf2-like C-terminal" evidence="2">
    <location>
        <begin position="6"/>
        <end position="201"/>
    </location>
</feature>
<feature type="non-terminal residue" evidence="3">
    <location>
        <position position="232"/>
    </location>
</feature>